<evidence type="ECO:0000313" key="2">
    <source>
        <dbReference type="Proteomes" id="UP000008311"/>
    </source>
</evidence>
<keyword evidence="2" id="KW-1185">Reference proteome</keyword>
<dbReference type="AlphaFoldDB" id="B9SD40"/>
<gene>
    <name evidence="1" type="ORF">RCOM_1068990</name>
</gene>
<dbReference type="Proteomes" id="UP000008311">
    <property type="component" value="Unassembled WGS sequence"/>
</dbReference>
<reference evidence="2" key="1">
    <citation type="journal article" date="2010" name="Nat. Biotechnol.">
        <title>Draft genome sequence of the oilseed species Ricinus communis.</title>
        <authorList>
            <person name="Chan A.P."/>
            <person name="Crabtree J."/>
            <person name="Zhao Q."/>
            <person name="Lorenzi H."/>
            <person name="Orvis J."/>
            <person name="Puiu D."/>
            <person name="Melake-Berhan A."/>
            <person name="Jones K.M."/>
            <person name="Redman J."/>
            <person name="Chen G."/>
            <person name="Cahoon E.B."/>
            <person name="Gedil M."/>
            <person name="Stanke M."/>
            <person name="Haas B.J."/>
            <person name="Wortman J.R."/>
            <person name="Fraser-Liggett C.M."/>
            <person name="Ravel J."/>
            <person name="Rabinowicz P.D."/>
        </authorList>
    </citation>
    <scope>NUCLEOTIDE SEQUENCE [LARGE SCALE GENOMIC DNA]</scope>
    <source>
        <strain evidence="2">cv. Hale</strain>
    </source>
</reference>
<organism evidence="1 2">
    <name type="scientific">Ricinus communis</name>
    <name type="common">Castor bean</name>
    <dbReference type="NCBI Taxonomy" id="3988"/>
    <lineage>
        <taxon>Eukaryota</taxon>
        <taxon>Viridiplantae</taxon>
        <taxon>Streptophyta</taxon>
        <taxon>Embryophyta</taxon>
        <taxon>Tracheophyta</taxon>
        <taxon>Spermatophyta</taxon>
        <taxon>Magnoliopsida</taxon>
        <taxon>eudicotyledons</taxon>
        <taxon>Gunneridae</taxon>
        <taxon>Pentapetalae</taxon>
        <taxon>rosids</taxon>
        <taxon>fabids</taxon>
        <taxon>Malpighiales</taxon>
        <taxon>Euphorbiaceae</taxon>
        <taxon>Acalyphoideae</taxon>
        <taxon>Acalypheae</taxon>
        <taxon>Ricinus</taxon>
    </lineage>
</organism>
<protein>
    <recommendedName>
        <fullName evidence="3">Reverse transcriptase domain-containing protein</fullName>
    </recommendedName>
</protein>
<dbReference type="EMBL" id="EQ973925">
    <property type="protein sequence ID" value="EEF38478.1"/>
    <property type="molecule type" value="Genomic_DNA"/>
</dbReference>
<accession>B9SD40</accession>
<evidence type="ECO:0008006" key="3">
    <source>
        <dbReference type="Google" id="ProtNLM"/>
    </source>
</evidence>
<sequence length="76" mass="8716">MHSLVSSIRLYMSLFSRIKINRRCPILSHMLFVDDTILFAKPDVEEASRAKLLLDKYQLASGQLINYAKCGIIFIV</sequence>
<dbReference type="InParanoid" id="B9SD40"/>
<evidence type="ECO:0000313" key="1">
    <source>
        <dbReference type="EMBL" id="EEF38478.1"/>
    </source>
</evidence>
<name>B9SD40_RICCO</name>
<proteinExistence type="predicted"/>